<dbReference type="KEGG" id="sphj:BSL82_15605"/>
<name>A0A1L3ZY41_9SPHN</name>
<dbReference type="EMBL" id="CP018221">
    <property type="protein sequence ID" value="API60530.1"/>
    <property type="molecule type" value="Genomic_DNA"/>
</dbReference>
<accession>A0A1L3ZY41</accession>
<evidence type="ECO:0000313" key="1">
    <source>
        <dbReference type="EMBL" id="API60530.1"/>
    </source>
</evidence>
<sequence>MCFGGGGSKAANRIAKEQRADEVARQARIKDGMAKINAIFDGSSRGINPVTEYDPSKTFYNEDGTPFEPGAANGGNFISLPFGGGFYLGGIPQIAAKTGKLFSGVERTGGFDDAFYDKRRQAYEDYALPQLDQSYDRSKDELIYALDRSGILQSGAAQKKNAELSDEFDKHRLDIANKGLEVANDTRANVENVRSNLVTQLQATGDDQAAAQAAVRQAQNLNQPAGFSPLGQLFAGFADSVSRIGSNARNDYSGFIGGGRSLFSNGGGSARVVG</sequence>
<evidence type="ECO:0000313" key="2">
    <source>
        <dbReference type="Proteomes" id="UP000182063"/>
    </source>
</evidence>
<reference evidence="2" key="1">
    <citation type="submission" date="2016-11" db="EMBL/GenBank/DDBJ databases">
        <title>Complete Genome Sequence of alachlor-degrading Sphingomonas sp. strain JJ-A5.</title>
        <authorList>
            <person name="Lee H."/>
            <person name="Ka J.-O."/>
        </authorList>
    </citation>
    <scope>NUCLEOTIDE SEQUENCE [LARGE SCALE GENOMIC DNA]</scope>
    <source>
        <strain evidence="2">JJ-A5</strain>
    </source>
</reference>
<organism evidence="1 2">
    <name type="scientific">Tardibacter chloracetimidivorans</name>
    <dbReference type="NCBI Taxonomy" id="1921510"/>
    <lineage>
        <taxon>Bacteria</taxon>
        <taxon>Pseudomonadati</taxon>
        <taxon>Pseudomonadota</taxon>
        <taxon>Alphaproteobacteria</taxon>
        <taxon>Sphingomonadales</taxon>
        <taxon>Sphingomonadaceae</taxon>
        <taxon>Tardibacter</taxon>
    </lineage>
</organism>
<dbReference type="AlphaFoldDB" id="A0A1L3ZY41"/>
<dbReference type="Proteomes" id="UP000182063">
    <property type="component" value="Chromosome"/>
</dbReference>
<gene>
    <name evidence="1" type="ORF">BSL82_15605</name>
</gene>
<dbReference type="STRING" id="1921510.BSL82_15605"/>
<keyword evidence="2" id="KW-1185">Reference proteome</keyword>
<protein>
    <submittedName>
        <fullName evidence="1">Uncharacterized protein</fullName>
    </submittedName>
</protein>
<proteinExistence type="predicted"/>